<protein>
    <submittedName>
        <fullName evidence="6">OLC1v1013851C1</fullName>
    </submittedName>
</protein>
<evidence type="ECO:0000259" key="5">
    <source>
        <dbReference type="Pfam" id="PF00248"/>
    </source>
</evidence>
<keyword evidence="7" id="KW-1185">Reference proteome</keyword>
<organism evidence="6 7">
    <name type="scientific">Oldenlandia corymbosa var. corymbosa</name>
    <dbReference type="NCBI Taxonomy" id="529605"/>
    <lineage>
        <taxon>Eukaryota</taxon>
        <taxon>Viridiplantae</taxon>
        <taxon>Streptophyta</taxon>
        <taxon>Embryophyta</taxon>
        <taxon>Tracheophyta</taxon>
        <taxon>Spermatophyta</taxon>
        <taxon>Magnoliopsida</taxon>
        <taxon>eudicotyledons</taxon>
        <taxon>Gunneridae</taxon>
        <taxon>Pentapetalae</taxon>
        <taxon>asterids</taxon>
        <taxon>lamiids</taxon>
        <taxon>Gentianales</taxon>
        <taxon>Rubiaceae</taxon>
        <taxon>Rubioideae</taxon>
        <taxon>Spermacoceae</taxon>
        <taxon>Hedyotis-Oldenlandia complex</taxon>
        <taxon>Oldenlandia</taxon>
    </lineage>
</organism>
<dbReference type="PROSITE" id="PS00063">
    <property type="entry name" value="ALDOKETO_REDUCTASE_3"/>
    <property type="match status" value="1"/>
</dbReference>
<dbReference type="InterPro" id="IPR020471">
    <property type="entry name" value="AKR"/>
</dbReference>
<dbReference type="EMBL" id="OX459124">
    <property type="protein sequence ID" value="CAI9113278.1"/>
    <property type="molecule type" value="Genomic_DNA"/>
</dbReference>
<evidence type="ECO:0000256" key="3">
    <source>
        <dbReference type="PIRSR" id="PIRSR000097-2"/>
    </source>
</evidence>
<dbReference type="Gene3D" id="3.20.20.100">
    <property type="entry name" value="NADP-dependent oxidoreductase domain"/>
    <property type="match status" value="1"/>
</dbReference>
<dbReference type="PRINTS" id="PR00069">
    <property type="entry name" value="ALDKETRDTASE"/>
</dbReference>
<name>A0AAV1E2W4_OLDCO</name>
<feature type="active site" description="Proton donor" evidence="2">
    <location>
        <position position="59"/>
    </location>
</feature>
<dbReference type="InterPro" id="IPR044497">
    <property type="entry name" value="AKR4A/B"/>
</dbReference>
<evidence type="ECO:0000256" key="1">
    <source>
        <dbReference type="ARBA" id="ARBA00023002"/>
    </source>
</evidence>
<dbReference type="Proteomes" id="UP001161247">
    <property type="component" value="Chromosome 7"/>
</dbReference>
<feature type="site" description="Lowers pKa of active site Tyr" evidence="4">
    <location>
        <position position="89"/>
    </location>
</feature>
<dbReference type="Pfam" id="PF00248">
    <property type="entry name" value="Aldo_ket_red"/>
    <property type="match status" value="1"/>
</dbReference>
<dbReference type="CDD" id="cd19124">
    <property type="entry name" value="AKR_AKR4A_4B"/>
    <property type="match status" value="1"/>
</dbReference>
<sequence>MENNLEVKIPEIVLNSGHKMPVIGFGCAVIPPPPLEELVTIFIQAMENGYRQFDTASAYGTEEAVGKAVAKALEIGLIESRDELFITSKLWPCDAHYELVLPAIKATLSKLGLEYLDLYLIHWPVRLKQNANIKHLVEGDVLPFDIQGTWKAMEECCELGLTKSVGLSNFTCEKISKLLQNATIPPAINQVEMNVCWQQRKLLPFCKEKGIRVCAWSPLGAYGNYWGNNEVLENQVLQDIAAAKRKTVPQVALRWIYEQGASIVVKSSNSERMKQNMQIFGWELAEEEKQKIFQIPQRRTFRADRYVQPNGPIKSAEEFWDGDL</sequence>
<gene>
    <name evidence="6" type="ORF">OLC1_LOCUS20321</name>
</gene>
<dbReference type="FunFam" id="3.20.20.100:FF:000014">
    <property type="entry name" value="NAD(P)-linked oxidoreductase superfamily protein"/>
    <property type="match status" value="1"/>
</dbReference>
<dbReference type="GO" id="GO:0044550">
    <property type="term" value="P:secondary metabolite biosynthetic process"/>
    <property type="evidence" value="ECO:0007669"/>
    <property type="project" value="UniProtKB-ARBA"/>
</dbReference>
<dbReference type="AlphaFoldDB" id="A0AAV1E2W4"/>
<dbReference type="InterPro" id="IPR036812">
    <property type="entry name" value="NAD(P)_OxRdtase_dom_sf"/>
</dbReference>
<dbReference type="PANTHER" id="PTHR11732">
    <property type="entry name" value="ALDO/KETO REDUCTASE"/>
    <property type="match status" value="1"/>
</dbReference>
<reference evidence="6" key="1">
    <citation type="submission" date="2023-03" db="EMBL/GenBank/DDBJ databases">
        <authorList>
            <person name="Julca I."/>
        </authorList>
    </citation>
    <scope>NUCLEOTIDE SEQUENCE</scope>
</reference>
<dbReference type="InterPro" id="IPR018170">
    <property type="entry name" value="Aldo/ket_reductase_CS"/>
</dbReference>
<evidence type="ECO:0000313" key="7">
    <source>
        <dbReference type="Proteomes" id="UP001161247"/>
    </source>
</evidence>
<dbReference type="GO" id="GO:0016616">
    <property type="term" value="F:oxidoreductase activity, acting on the CH-OH group of donors, NAD or NADP as acceptor"/>
    <property type="evidence" value="ECO:0007669"/>
    <property type="project" value="InterPro"/>
</dbReference>
<proteinExistence type="predicted"/>
<evidence type="ECO:0000256" key="2">
    <source>
        <dbReference type="PIRSR" id="PIRSR000097-1"/>
    </source>
</evidence>
<evidence type="ECO:0000313" key="6">
    <source>
        <dbReference type="EMBL" id="CAI9113278.1"/>
    </source>
</evidence>
<feature type="domain" description="NADP-dependent oxidoreductase" evidence="5">
    <location>
        <begin position="24"/>
        <end position="292"/>
    </location>
</feature>
<dbReference type="PIRSF" id="PIRSF000097">
    <property type="entry name" value="AKR"/>
    <property type="match status" value="1"/>
</dbReference>
<keyword evidence="1" id="KW-0560">Oxidoreductase</keyword>
<dbReference type="SUPFAM" id="SSF51430">
    <property type="entry name" value="NAD(P)-linked oxidoreductase"/>
    <property type="match status" value="1"/>
</dbReference>
<dbReference type="PROSITE" id="PS00062">
    <property type="entry name" value="ALDOKETO_REDUCTASE_2"/>
    <property type="match status" value="1"/>
</dbReference>
<dbReference type="InterPro" id="IPR023210">
    <property type="entry name" value="NADP_OxRdtase_dom"/>
</dbReference>
<accession>A0AAV1E2W4</accession>
<feature type="binding site" evidence="3">
    <location>
        <position position="122"/>
    </location>
    <ligand>
        <name>substrate</name>
    </ligand>
</feature>
<evidence type="ECO:0000256" key="4">
    <source>
        <dbReference type="PIRSR" id="PIRSR000097-3"/>
    </source>
</evidence>